<keyword evidence="3" id="KW-1185">Reference proteome</keyword>
<organism evidence="2 3">
    <name type="scientific">Pontibacter anaerobius</name>
    <dbReference type="NCBI Taxonomy" id="2993940"/>
    <lineage>
        <taxon>Bacteria</taxon>
        <taxon>Pseudomonadati</taxon>
        <taxon>Bacteroidota</taxon>
        <taxon>Cytophagia</taxon>
        <taxon>Cytophagales</taxon>
        <taxon>Hymenobacteraceae</taxon>
        <taxon>Pontibacter</taxon>
    </lineage>
</organism>
<name>A0ABT3RFE4_9BACT</name>
<evidence type="ECO:0000313" key="3">
    <source>
        <dbReference type="Proteomes" id="UP001207228"/>
    </source>
</evidence>
<reference evidence="2 3" key="1">
    <citation type="submission" date="2022-11" db="EMBL/GenBank/DDBJ databases">
        <title>The characterization of three novel Bacteroidetes species and genomic analysis of their roles in tidal elemental geochemical cycles.</title>
        <authorList>
            <person name="Ma K.-J."/>
        </authorList>
    </citation>
    <scope>NUCLEOTIDE SEQUENCE [LARGE SCALE GENOMIC DNA]</scope>
    <source>
        <strain evidence="2 3">M82</strain>
    </source>
</reference>
<dbReference type="RefSeq" id="WP_266052028.1">
    <property type="nucleotide sequence ID" value="NZ_JAPFQO010000005.1"/>
</dbReference>
<sequence length="282" mass="32951">MAEKSIKHRLVARYRRNKALSFLLDKTGKKIEGKKWVFIIGCYNSGTTLLEEVLSTHPEMSSLNDEGVMLTDKLTRPEDFFWRRMWSECEQDLQVNDEESAEVAKRHWSHFYDLSKPVLLEKSIVNTIRIDYLNRYFKEAFFIHLVRNGYAVAEGIYRKATVMEGNHLYAENGKYPLELCAKQWARSLEVVEQTKSKAENFIEVTYEDFTSNPDKVLRDITDFIHVQPFSSTFKDNVFKIHNVESNIKNMNGSSLKKLSAEDVVIINNVAYKYLDKYGYLIK</sequence>
<dbReference type="EMBL" id="JAPFQO010000005">
    <property type="protein sequence ID" value="MCX2739960.1"/>
    <property type="molecule type" value="Genomic_DNA"/>
</dbReference>
<proteinExistence type="predicted"/>
<accession>A0ABT3RFE4</accession>
<dbReference type="PANTHER" id="PTHR12788">
    <property type="entry name" value="PROTEIN-TYROSINE SULFOTRANSFERASE 2"/>
    <property type="match status" value="1"/>
</dbReference>
<dbReference type="PANTHER" id="PTHR12788:SF10">
    <property type="entry name" value="PROTEIN-TYROSINE SULFOTRANSFERASE"/>
    <property type="match status" value="1"/>
</dbReference>
<dbReference type="Gene3D" id="3.40.50.300">
    <property type="entry name" value="P-loop containing nucleotide triphosphate hydrolases"/>
    <property type="match status" value="1"/>
</dbReference>
<evidence type="ECO:0000256" key="1">
    <source>
        <dbReference type="ARBA" id="ARBA00022679"/>
    </source>
</evidence>
<dbReference type="SUPFAM" id="SSF52540">
    <property type="entry name" value="P-loop containing nucleoside triphosphate hydrolases"/>
    <property type="match status" value="1"/>
</dbReference>
<dbReference type="InterPro" id="IPR027417">
    <property type="entry name" value="P-loop_NTPase"/>
</dbReference>
<protein>
    <submittedName>
        <fullName evidence="2">Sulfotransferase</fullName>
    </submittedName>
</protein>
<dbReference type="Proteomes" id="UP001207228">
    <property type="component" value="Unassembled WGS sequence"/>
</dbReference>
<keyword evidence="1" id="KW-0808">Transferase</keyword>
<evidence type="ECO:0000313" key="2">
    <source>
        <dbReference type="EMBL" id="MCX2739960.1"/>
    </source>
</evidence>
<comment type="caution">
    <text evidence="2">The sequence shown here is derived from an EMBL/GenBank/DDBJ whole genome shotgun (WGS) entry which is preliminary data.</text>
</comment>
<gene>
    <name evidence="2" type="ORF">OO017_08395</name>
</gene>
<dbReference type="Pfam" id="PF13469">
    <property type="entry name" value="Sulfotransfer_3"/>
    <property type="match status" value="1"/>
</dbReference>
<dbReference type="InterPro" id="IPR026634">
    <property type="entry name" value="TPST-like"/>
</dbReference>